<dbReference type="InterPro" id="IPR001251">
    <property type="entry name" value="CRAL-TRIO_dom"/>
</dbReference>
<organism evidence="2 3">
    <name type="scientific">Henosepilachna vigintioctopunctata</name>
    <dbReference type="NCBI Taxonomy" id="420089"/>
    <lineage>
        <taxon>Eukaryota</taxon>
        <taxon>Metazoa</taxon>
        <taxon>Ecdysozoa</taxon>
        <taxon>Arthropoda</taxon>
        <taxon>Hexapoda</taxon>
        <taxon>Insecta</taxon>
        <taxon>Pterygota</taxon>
        <taxon>Neoptera</taxon>
        <taxon>Endopterygota</taxon>
        <taxon>Coleoptera</taxon>
        <taxon>Polyphaga</taxon>
        <taxon>Cucujiformia</taxon>
        <taxon>Coccinelloidea</taxon>
        <taxon>Coccinellidae</taxon>
        <taxon>Epilachninae</taxon>
        <taxon>Epilachnini</taxon>
        <taxon>Henosepilachna</taxon>
    </lineage>
</organism>
<dbReference type="InterPro" id="IPR036273">
    <property type="entry name" value="CRAL/TRIO_N_dom_sf"/>
</dbReference>
<dbReference type="Proteomes" id="UP001431783">
    <property type="component" value="Unassembled WGS sequence"/>
</dbReference>
<dbReference type="SUPFAM" id="SSF52087">
    <property type="entry name" value="CRAL/TRIO domain"/>
    <property type="match status" value="1"/>
</dbReference>
<feature type="domain" description="CRAL-TRIO" evidence="1">
    <location>
        <begin position="80"/>
        <end position="244"/>
    </location>
</feature>
<dbReference type="SUPFAM" id="SSF46938">
    <property type="entry name" value="CRAL/TRIO N-terminal domain"/>
    <property type="match status" value="1"/>
</dbReference>
<dbReference type="GO" id="GO:1902936">
    <property type="term" value="F:phosphatidylinositol bisphosphate binding"/>
    <property type="evidence" value="ECO:0007669"/>
    <property type="project" value="TreeGrafter"/>
</dbReference>
<dbReference type="Pfam" id="PF00650">
    <property type="entry name" value="CRAL_TRIO"/>
    <property type="match status" value="1"/>
</dbReference>
<protein>
    <recommendedName>
        <fullName evidence="1">CRAL-TRIO domain-containing protein</fullName>
    </recommendedName>
</protein>
<dbReference type="SMART" id="SM00516">
    <property type="entry name" value="SEC14"/>
    <property type="match status" value="1"/>
</dbReference>
<dbReference type="PANTHER" id="PTHR10174:SF231">
    <property type="entry name" value="CLAVESIN-2-LIKE PROTEIN"/>
    <property type="match status" value="1"/>
</dbReference>
<sequence>MSCSNAVKNIAKYESDCLHKLKILLENDVDLNDEISTEDGILMKFLYSRRLSIGSTYTLIKNYVKYREENPRIFDNLTIHDEEIRKALENSLPELLPQKDRQCRTIIVFHANNWDGTYSLYSIYRALLLCLEFALQNVHVQNNGFVIIVNWDQFFFNKMPWLSPRIINTIIYGLQECYPARFLELHFLAPKWYINTAFNIFKMSFSEEMKENFYVHNRNLSSLHDFIHKDVLPTDLGGSLPSYNCAKLIEDLEKYCGTSK</sequence>
<reference evidence="2 3" key="1">
    <citation type="submission" date="2023-03" db="EMBL/GenBank/DDBJ databases">
        <title>Genome insight into feeding habits of ladybird beetles.</title>
        <authorList>
            <person name="Li H.-S."/>
            <person name="Huang Y.-H."/>
            <person name="Pang H."/>
        </authorList>
    </citation>
    <scope>NUCLEOTIDE SEQUENCE [LARGE SCALE GENOMIC DNA]</scope>
    <source>
        <strain evidence="2">SYSU_2023b</strain>
        <tissue evidence="2">Whole body</tissue>
    </source>
</reference>
<dbReference type="AlphaFoldDB" id="A0AAW1UX27"/>
<gene>
    <name evidence="2" type="ORF">WA026_010891</name>
</gene>
<dbReference type="PANTHER" id="PTHR10174">
    <property type="entry name" value="ALPHA-TOCOPHEROL TRANSFER PROTEIN-RELATED"/>
    <property type="match status" value="1"/>
</dbReference>
<dbReference type="PRINTS" id="PR00180">
    <property type="entry name" value="CRETINALDHBP"/>
</dbReference>
<dbReference type="InterPro" id="IPR036865">
    <property type="entry name" value="CRAL-TRIO_dom_sf"/>
</dbReference>
<name>A0AAW1UX27_9CUCU</name>
<dbReference type="Gene3D" id="3.40.525.10">
    <property type="entry name" value="CRAL-TRIO lipid binding domain"/>
    <property type="match status" value="1"/>
</dbReference>
<dbReference type="CDD" id="cd00170">
    <property type="entry name" value="SEC14"/>
    <property type="match status" value="1"/>
</dbReference>
<dbReference type="GO" id="GO:0016020">
    <property type="term" value="C:membrane"/>
    <property type="evidence" value="ECO:0007669"/>
    <property type="project" value="TreeGrafter"/>
</dbReference>
<evidence type="ECO:0000313" key="2">
    <source>
        <dbReference type="EMBL" id="KAK9885396.1"/>
    </source>
</evidence>
<comment type="caution">
    <text evidence="2">The sequence shown here is derived from an EMBL/GenBank/DDBJ whole genome shotgun (WGS) entry which is preliminary data.</text>
</comment>
<evidence type="ECO:0000313" key="3">
    <source>
        <dbReference type="Proteomes" id="UP001431783"/>
    </source>
</evidence>
<evidence type="ECO:0000259" key="1">
    <source>
        <dbReference type="PROSITE" id="PS50191"/>
    </source>
</evidence>
<dbReference type="EMBL" id="JARQZJ010000095">
    <property type="protein sequence ID" value="KAK9885396.1"/>
    <property type="molecule type" value="Genomic_DNA"/>
</dbReference>
<accession>A0AAW1UX27</accession>
<keyword evidence="3" id="KW-1185">Reference proteome</keyword>
<proteinExistence type="predicted"/>
<dbReference type="PROSITE" id="PS50191">
    <property type="entry name" value="CRAL_TRIO"/>
    <property type="match status" value="1"/>
</dbReference>
<dbReference type="Gene3D" id="1.10.8.20">
    <property type="entry name" value="N-terminal domain of phosphatidylinositol transfer protein sec14p"/>
    <property type="match status" value="1"/>
</dbReference>